<name>J9EYV5_WUCBA</name>
<gene>
    <name evidence="1" type="ORF">WUBG_06705</name>
</gene>
<dbReference type="EMBL" id="ADBV01002918">
    <property type="protein sequence ID" value="EJW82382.1"/>
    <property type="molecule type" value="Genomic_DNA"/>
</dbReference>
<comment type="caution">
    <text evidence="1">The sequence shown here is derived from an EMBL/GenBank/DDBJ whole genome shotgun (WGS) entry which is preliminary data.</text>
</comment>
<accession>J9EYV5</accession>
<reference evidence="2" key="1">
    <citation type="submission" date="2012-08" db="EMBL/GenBank/DDBJ databases">
        <title>The Genome Sequence of Wuchereria bancrofti.</title>
        <authorList>
            <person name="Nutman T.B."/>
            <person name="Fink D.L."/>
            <person name="Russ C."/>
            <person name="Young S."/>
            <person name="Zeng Q."/>
            <person name="Koehrsen M."/>
            <person name="Alvarado L."/>
            <person name="Berlin A."/>
            <person name="Chapman S.B."/>
            <person name="Chen Z."/>
            <person name="Freedman E."/>
            <person name="Gellesch M."/>
            <person name="Goldberg J."/>
            <person name="Griggs A."/>
            <person name="Gujja S."/>
            <person name="Heilman E.R."/>
            <person name="Heiman D."/>
            <person name="Hepburn T."/>
            <person name="Howarth C."/>
            <person name="Jen D."/>
            <person name="Larson L."/>
            <person name="Lewis B."/>
            <person name="Mehta T."/>
            <person name="Park D."/>
            <person name="Pearson M."/>
            <person name="Roberts A."/>
            <person name="Saif S."/>
            <person name="Shea T."/>
            <person name="Shenoy N."/>
            <person name="Sisk P."/>
            <person name="Stolte C."/>
            <person name="Sykes S."/>
            <person name="Walk T."/>
            <person name="White J."/>
            <person name="Yandava C."/>
            <person name="Haas B."/>
            <person name="Henn M.R."/>
            <person name="Nusbaum C."/>
            <person name="Birren B."/>
        </authorList>
    </citation>
    <scope>NUCLEOTIDE SEQUENCE [LARGE SCALE GENOMIC DNA]</scope>
    <source>
        <strain evidence="2">NA</strain>
    </source>
</reference>
<organism evidence="1 2">
    <name type="scientific">Wuchereria bancrofti</name>
    <dbReference type="NCBI Taxonomy" id="6293"/>
    <lineage>
        <taxon>Eukaryota</taxon>
        <taxon>Metazoa</taxon>
        <taxon>Ecdysozoa</taxon>
        <taxon>Nematoda</taxon>
        <taxon>Chromadorea</taxon>
        <taxon>Rhabditida</taxon>
        <taxon>Spirurina</taxon>
        <taxon>Spiruromorpha</taxon>
        <taxon>Filarioidea</taxon>
        <taxon>Onchocercidae</taxon>
        <taxon>Wuchereria</taxon>
    </lineage>
</organism>
<dbReference type="AlphaFoldDB" id="J9EYV5"/>
<sequence length="132" mass="14470">MESWDGGGCCVMGALQNMIYMSTIGRQRCASKSDDAVLQNATTLHFKTRFRTQYCKHDSRIFQMGDGPRFPLVYFWVLFKVGCGVSRWVGALRGICVSIVLVVGTATSCISALRVCMISSVACAHFTLLASV</sequence>
<dbReference type="Proteomes" id="UP000004810">
    <property type="component" value="Unassembled WGS sequence"/>
</dbReference>
<evidence type="ECO:0000313" key="2">
    <source>
        <dbReference type="Proteomes" id="UP000004810"/>
    </source>
</evidence>
<protein>
    <submittedName>
        <fullName evidence="1">Uncharacterized protein</fullName>
    </submittedName>
</protein>
<proteinExistence type="predicted"/>
<evidence type="ECO:0000313" key="1">
    <source>
        <dbReference type="EMBL" id="EJW82382.1"/>
    </source>
</evidence>